<dbReference type="PANTHER" id="PTHR12081">
    <property type="entry name" value="TRANSCRIPTION FACTOR E2F"/>
    <property type="match status" value="1"/>
</dbReference>
<dbReference type="Proteomes" id="UP000694420">
    <property type="component" value="Unplaced"/>
</dbReference>
<dbReference type="InterPro" id="IPR003316">
    <property type="entry name" value="E2F_WHTH_DNA-bd_dom"/>
</dbReference>
<evidence type="ECO:0000313" key="8">
    <source>
        <dbReference type="Proteomes" id="UP000694420"/>
    </source>
</evidence>
<reference evidence="7" key="1">
    <citation type="submission" date="2025-08" db="UniProtKB">
        <authorList>
            <consortium name="Ensembl"/>
        </authorList>
    </citation>
    <scope>IDENTIFICATION</scope>
</reference>
<dbReference type="InterPro" id="IPR036390">
    <property type="entry name" value="WH_DNA-bd_sf"/>
</dbReference>
<keyword evidence="3 5" id="KW-0238">DNA-binding</keyword>
<dbReference type="Pfam" id="PF02319">
    <property type="entry name" value="WHD_E2F_TDP"/>
    <property type="match status" value="1"/>
</dbReference>
<dbReference type="SUPFAM" id="SSF46785">
    <property type="entry name" value="Winged helix' DNA-binding domain"/>
    <property type="match status" value="1"/>
</dbReference>
<organism evidence="7 8">
    <name type="scientific">Nothoprocta perdicaria</name>
    <name type="common">Chilean tinamou</name>
    <name type="synonym">Crypturus perdicarius</name>
    <dbReference type="NCBI Taxonomy" id="30464"/>
    <lineage>
        <taxon>Eukaryota</taxon>
        <taxon>Metazoa</taxon>
        <taxon>Chordata</taxon>
        <taxon>Craniata</taxon>
        <taxon>Vertebrata</taxon>
        <taxon>Euteleostomi</taxon>
        <taxon>Archelosauria</taxon>
        <taxon>Archosauria</taxon>
        <taxon>Dinosauria</taxon>
        <taxon>Saurischia</taxon>
        <taxon>Theropoda</taxon>
        <taxon>Coelurosauria</taxon>
        <taxon>Aves</taxon>
        <taxon>Palaeognathae</taxon>
        <taxon>Tinamiformes</taxon>
        <taxon>Tinamidae</taxon>
        <taxon>Nothoprocta</taxon>
    </lineage>
</organism>
<dbReference type="InterPro" id="IPR036388">
    <property type="entry name" value="WH-like_DNA-bd_sf"/>
</dbReference>
<keyword evidence="8" id="KW-1185">Reference proteome</keyword>
<keyword evidence="5" id="KW-0539">Nucleus</keyword>
<keyword evidence="2 5" id="KW-0805">Transcription regulation</keyword>
<reference evidence="7" key="2">
    <citation type="submission" date="2025-09" db="UniProtKB">
        <authorList>
            <consortium name="Ensembl"/>
        </authorList>
    </citation>
    <scope>IDENTIFICATION</scope>
</reference>
<dbReference type="Gene3D" id="1.10.10.10">
    <property type="entry name" value="Winged helix-like DNA-binding domain superfamily/Winged helix DNA-binding domain"/>
    <property type="match status" value="1"/>
</dbReference>
<dbReference type="FunFam" id="1.10.10.10:FF:000008">
    <property type="entry name" value="E2F transcription factor 1"/>
    <property type="match status" value="1"/>
</dbReference>
<dbReference type="SMART" id="SM01372">
    <property type="entry name" value="E2F_TDP"/>
    <property type="match status" value="1"/>
</dbReference>
<dbReference type="PANTHER" id="PTHR12081:SF50">
    <property type="entry name" value="TRANSCRIPTION FACTOR E2F2"/>
    <property type="match status" value="1"/>
</dbReference>
<comment type="subcellular location">
    <subcellularLocation>
        <location evidence="5">Nucleus</location>
    </subcellularLocation>
</comment>
<accession>A0A8C6Z224</accession>
<evidence type="ECO:0000256" key="3">
    <source>
        <dbReference type="ARBA" id="ARBA00023125"/>
    </source>
</evidence>
<evidence type="ECO:0000256" key="5">
    <source>
        <dbReference type="RuleBase" id="RU003796"/>
    </source>
</evidence>
<keyword evidence="4 5" id="KW-0804">Transcription</keyword>
<evidence type="ECO:0000313" key="7">
    <source>
        <dbReference type="Ensembl" id="ENSNPEP00000005912.1"/>
    </source>
</evidence>
<sequence length="171" mass="17622">QAEAGPGGPGPAGRTRYDTSLGLLTKKFIGLLSESPDGVLDLNRAAGLLGVQKRRIYDITNVLEGIQLIRKKSKSHIQWIAGGFLAASPFPIPSACARWPTSPTRTCAPWAHSRSRRCVRSGGAALGTIWSVPGGRHQGGPCSAARGSLCVLWGCLSSGGAVGAGRAPGAP</sequence>
<dbReference type="GO" id="GO:0000978">
    <property type="term" value="F:RNA polymerase II cis-regulatory region sequence-specific DNA binding"/>
    <property type="evidence" value="ECO:0007669"/>
    <property type="project" value="InterPro"/>
</dbReference>
<evidence type="ECO:0000256" key="4">
    <source>
        <dbReference type="ARBA" id="ARBA00023163"/>
    </source>
</evidence>
<evidence type="ECO:0000256" key="2">
    <source>
        <dbReference type="ARBA" id="ARBA00023015"/>
    </source>
</evidence>
<proteinExistence type="inferred from homology"/>
<evidence type="ECO:0000256" key="1">
    <source>
        <dbReference type="ARBA" id="ARBA00010940"/>
    </source>
</evidence>
<feature type="domain" description="E2F/DP family winged-helix DNA-binding" evidence="6">
    <location>
        <begin position="16"/>
        <end position="81"/>
    </location>
</feature>
<comment type="similarity">
    <text evidence="1 5">Belongs to the E2F/DP family.</text>
</comment>
<dbReference type="GO" id="GO:0000981">
    <property type="term" value="F:DNA-binding transcription factor activity, RNA polymerase II-specific"/>
    <property type="evidence" value="ECO:0007669"/>
    <property type="project" value="TreeGrafter"/>
</dbReference>
<dbReference type="AlphaFoldDB" id="A0A8C6Z224"/>
<protein>
    <submittedName>
        <fullName evidence="7">E2F transcription factor 2</fullName>
    </submittedName>
</protein>
<evidence type="ECO:0000259" key="6">
    <source>
        <dbReference type="SMART" id="SM01372"/>
    </source>
</evidence>
<name>A0A8C6Z224_NOTPE</name>
<dbReference type="Ensembl" id="ENSNPET00000006058.1">
    <property type="protein sequence ID" value="ENSNPEP00000005912.1"/>
    <property type="gene ID" value="ENSNPEG00000004453.1"/>
</dbReference>
<dbReference type="GO" id="GO:0090575">
    <property type="term" value="C:RNA polymerase II transcription regulator complex"/>
    <property type="evidence" value="ECO:0007669"/>
    <property type="project" value="TreeGrafter"/>
</dbReference>
<dbReference type="InterPro" id="IPR015633">
    <property type="entry name" value="E2F"/>
</dbReference>